<dbReference type="AlphaFoldDB" id="A0A0R1QU41"/>
<reference evidence="1 2" key="1">
    <citation type="journal article" date="2015" name="Genome Announc.">
        <title>Expanding the biotechnology potential of lactobacilli through comparative genomics of 213 strains and associated genera.</title>
        <authorList>
            <person name="Sun Z."/>
            <person name="Harris H.M."/>
            <person name="McCann A."/>
            <person name="Guo C."/>
            <person name="Argimon S."/>
            <person name="Zhang W."/>
            <person name="Yang X."/>
            <person name="Jeffery I.B."/>
            <person name="Cooney J.C."/>
            <person name="Kagawa T.F."/>
            <person name="Liu W."/>
            <person name="Song Y."/>
            <person name="Salvetti E."/>
            <person name="Wrobel A."/>
            <person name="Rasinkangas P."/>
            <person name="Parkhill J."/>
            <person name="Rea M.C."/>
            <person name="O'Sullivan O."/>
            <person name="Ritari J."/>
            <person name="Douillard F.P."/>
            <person name="Paul Ross R."/>
            <person name="Yang R."/>
            <person name="Briner A.E."/>
            <person name="Felis G.E."/>
            <person name="de Vos W.M."/>
            <person name="Barrangou R."/>
            <person name="Klaenhammer T.R."/>
            <person name="Caufield P.W."/>
            <person name="Cui Y."/>
            <person name="Zhang H."/>
            <person name="O'Toole P.W."/>
        </authorList>
    </citation>
    <scope>NUCLEOTIDE SEQUENCE [LARGE SCALE GENOMIC DNA]</scope>
    <source>
        <strain evidence="1 2">DSM 15429</strain>
    </source>
</reference>
<sequence>MQKYLTNLFIKRAIGRAMTADFAGAMTGEAIQMKAVSLDTIRLPPVSSLWGK</sequence>
<name>A0A0R1QU41_9LACO</name>
<organism evidence="1 2">
    <name type="scientific">Levilactobacillus spicheri DSM 15429</name>
    <dbReference type="NCBI Taxonomy" id="1423805"/>
    <lineage>
        <taxon>Bacteria</taxon>
        <taxon>Bacillati</taxon>
        <taxon>Bacillota</taxon>
        <taxon>Bacilli</taxon>
        <taxon>Lactobacillales</taxon>
        <taxon>Lactobacillaceae</taxon>
        <taxon>Levilactobacillus</taxon>
    </lineage>
</organism>
<evidence type="ECO:0000313" key="2">
    <source>
        <dbReference type="Proteomes" id="UP000051835"/>
    </source>
</evidence>
<dbReference type="PATRIC" id="fig|1423805.4.peg.1672"/>
<evidence type="ECO:0000313" key="1">
    <source>
        <dbReference type="EMBL" id="KRL48071.1"/>
    </source>
</evidence>
<dbReference type="EMBL" id="AZFC01000018">
    <property type="protein sequence ID" value="KRL48071.1"/>
    <property type="molecule type" value="Genomic_DNA"/>
</dbReference>
<protein>
    <submittedName>
        <fullName evidence="1">Uncharacterized protein</fullName>
    </submittedName>
</protein>
<comment type="caution">
    <text evidence="1">The sequence shown here is derived from an EMBL/GenBank/DDBJ whole genome shotgun (WGS) entry which is preliminary data.</text>
</comment>
<gene>
    <name evidence="1" type="ORF">FD37_GL001630</name>
</gene>
<proteinExistence type="predicted"/>
<accession>A0A0R1QU41</accession>
<dbReference type="Proteomes" id="UP000051835">
    <property type="component" value="Unassembled WGS sequence"/>
</dbReference>